<reference evidence="1" key="1">
    <citation type="journal article" date="2014" name="Front. Microbiol.">
        <title>High frequency of phylogenetically diverse reductive dehalogenase-homologous genes in deep subseafloor sedimentary metagenomes.</title>
        <authorList>
            <person name="Kawai M."/>
            <person name="Futagami T."/>
            <person name="Toyoda A."/>
            <person name="Takaki Y."/>
            <person name="Nishi S."/>
            <person name="Hori S."/>
            <person name="Arai W."/>
            <person name="Tsubouchi T."/>
            <person name="Morono Y."/>
            <person name="Uchiyama I."/>
            <person name="Ito T."/>
            <person name="Fujiyama A."/>
            <person name="Inagaki F."/>
            <person name="Takami H."/>
        </authorList>
    </citation>
    <scope>NUCLEOTIDE SEQUENCE</scope>
    <source>
        <strain evidence="1">Expedition CK06-06</strain>
    </source>
</reference>
<dbReference type="EMBL" id="BARU01026123">
    <property type="protein sequence ID" value="GAH74305.1"/>
    <property type="molecule type" value="Genomic_DNA"/>
</dbReference>
<accession>X1IYG5</accession>
<organism evidence="1">
    <name type="scientific">marine sediment metagenome</name>
    <dbReference type="NCBI Taxonomy" id="412755"/>
    <lineage>
        <taxon>unclassified sequences</taxon>
        <taxon>metagenomes</taxon>
        <taxon>ecological metagenomes</taxon>
    </lineage>
</organism>
<gene>
    <name evidence="1" type="ORF">S03H2_42006</name>
</gene>
<comment type="caution">
    <text evidence="1">The sequence shown here is derived from an EMBL/GenBank/DDBJ whole genome shotgun (WGS) entry which is preliminary data.</text>
</comment>
<name>X1IYG5_9ZZZZ</name>
<proteinExistence type="predicted"/>
<evidence type="ECO:0000313" key="1">
    <source>
        <dbReference type="EMBL" id="GAH74305.1"/>
    </source>
</evidence>
<sequence>MYKQSNFEIEIAKVFQELTIREWKEKMTKAVNIFERVFLSVVRYIIETGVIQWLDEPKRVKDDFDKMAKGLSVSGFNFYIKNFVEIQNVELEGQKYDIYKSRERLDW</sequence>
<dbReference type="AlphaFoldDB" id="X1IYG5"/>
<protein>
    <submittedName>
        <fullName evidence="1">Uncharacterized protein</fullName>
    </submittedName>
</protein>